<comment type="caution">
    <text evidence="2">The sequence shown here is derived from an EMBL/GenBank/DDBJ whole genome shotgun (WGS) entry which is preliminary data.</text>
</comment>
<feature type="region of interest" description="Disordered" evidence="1">
    <location>
        <begin position="1"/>
        <end position="20"/>
    </location>
</feature>
<gene>
    <name evidence="2" type="ORF">TWF191_006309</name>
</gene>
<feature type="region of interest" description="Disordered" evidence="1">
    <location>
        <begin position="114"/>
        <end position="158"/>
    </location>
</feature>
<reference evidence="2 3" key="1">
    <citation type="submission" date="2019-06" db="EMBL/GenBank/DDBJ databases">
        <authorList>
            <person name="Palmer J.M."/>
        </authorList>
    </citation>
    <scope>NUCLEOTIDE SEQUENCE [LARGE SCALE GENOMIC DNA]</scope>
    <source>
        <strain evidence="2 3">TWF191</strain>
    </source>
</reference>
<dbReference type="Proteomes" id="UP000483672">
    <property type="component" value="Unassembled WGS sequence"/>
</dbReference>
<accession>A0A6G1M7J3</accession>
<feature type="region of interest" description="Disordered" evidence="1">
    <location>
        <begin position="241"/>
        <end position="275"/>
    </location>
</feature>
<organism evidence="2 3">
    <name type="scientific">Orbilia oligospora</name>
    <name type="common">Nematode-trapping fungus</name>
    <name type="synonym">Arthrobotrys oligospora</name>
    <dbReference type="NCBI Taxonomy" id="2813651"/>
    <lineage>
        <taxon>Eukaryota</taxon>
        <taxon>Fungi</taxon>
        <taxon>Dikarya</taxon>
        <taxon>Ascomycota</taxon>
        <taxon>Pezizomycotina</taxon>
        <taxon>Orbiliomycetes</taxon>
        <taxon>Orbiliales</taxon>
        <taxon>Orbiliaceae</taxon>
        <taxon>Orbilia</taxon>
    </lineage>
</organism>
<feature type="compositionally biased region" description="Polar residues" evidence="1">
    <location>
        <begin position="114"/>
        <end position="124"/>
    </location>
</feature>
<protein>
    <submittedName>
        <fullName evidence="2">Uncharacterized protein</fullName>
    </submittedName>
</protein>
<feature type="compositionally biased region" description="Polar residues" evidence="1">
    <location>
        <begin position="182"/>
        <end position="197"/>
    </location>
</feature>
<dbReference type="EMBL" id="WIPF01000035">
    <property type="protein sequence ID" value="KAF3223900.1"/>
    <property type="molecule type" value="Genomic_DNA"/>
</dbReference>
<dbReference type="AlphaFoldDB" id="A0A6G1M7J3"/>
<evidence type="ECO:0000256" key="1">
    <source>
        <dbReference type="SAM" id="MobiDB-lite"/>
    </source>
</evidence>
<sequence>MAKPSSSKPSSPPLPDSPYRPRIRRSMIWHPGHCTRGFIVTDFYGDLNASIVEHGEVIKCCGQFWKANRQCTVGQDGTDDSEEPHPIYKRYRPSTINDIEVSTIARPLNRCQCQRSSGTTVPNLTTKSATSITSTSTSTNHNNKPTPSPTLPSQRSQISSQFPFTSVTYSPTEYIVPEGSYPRQQQPTVPLPSSSRSAYRDPVVALSSRLPLERTKGHVAEGIGSALGKFKRAKEKEGSKSPTFWGCIGEDGGNSPVDSSASITTTPRPSKESIEDQSIEDDMIIITVTTSRAIEKKLVPEGTKFTYGDMVLRSYVPKDKDLAEVVEEWRKVGDVIVRKVGEEEEKFGYSG</sequence>
<evidence type="ECO:0000313" key="3">
    <source>
        <dbReference type="Proteomes" id="UP000483672"/>
    </source>
</evidence>
<proteinExistence type="predicted"/>
<name>A0A6G1M7J3_ORBOL</name>
<feature type="region of interest" description="Disordered" evidence="1">
    <location>
        <begin position="177"/>
        <end position="198"/>
    </location>
</feature>
<feature type="compositionally biased region" description="Polar residues" evidence="1">
    <location>
        <begin position="256"/>
        <end position="268"/>
    </location>
</feature>
<evidence type="ECO:0000313" key="2">
    <source>
        <dbReference type="EMBL" id="KAF3223900.1"/>
    </source>
</evidence>
<feature type="compositionally biased region" description="Low complexity" evidence="1">
    <location>
        <begin position="125"/>
        <end position="145"/>
    </location>
</feature>